<accession>A0A9P4NKQ5</accession>
<dbReference type="InterPro" id="IPR025655">
    <property type="entry name" value="PEX14"/>
</dbReference>
<dbReference type="Pfam" id="PF04695">
    <property type="entry name" value="Pex14_N"/>
    <property type="match status" value="1"/>
</dbReference>
<dbReference type="Proteomes" id="UP000800235">
    <property type="component" value="Unassembled WGS sequence"/>
</dbReference>
<dbReference type="GO" id="GO:0016560">
    <property type="term" value="P:protein import into peroxisome matrix, docking"/>
    <property type="evidence" value="ECO:0007669"/>
    <property type="project" value="UniProtKB-UniRule"/>
</dbReference>
<evidence type="ECO:0000256" key="9">
    <source>
        <dbReference type="ARBA" id="ARBA00046271"/>
    </source>
</evidence>
<dbReference type="AlphaFoldDB" id="A0A9P4NKQ5"/>
<dbReference type="PANTHER" id="PTHR23058">
    <property type="entry name" value="PEROXISOMAL MEMBRANE PROTEIN PEX14"/>
    <property type="match status" value="1"/>
</dbReference>
<evidence type="ECO:0000313" key="14">
    <source>
        <dbReference type="Proteomes" id="UP000800235"/>
    </source>
</evidence>
<evidence type="ECO:0000256" key="11">
    <source>
        <dbReference type="SAM" id="MobiDB-lite"/>
    </source>
</evidence>
<feature type="compositionally biased region" description="Polar residues" evidence="11">
    <location>
        <begin position="267"/>
        <end position="279"/>
    </location>
</feature>
<dbReference type="InterPro" id="IPR006785">
    <property type="entry name" value="Pex14_N"/>
</dbReference>
<dbReference type="FunFam" id="1.10.10.10:FF:000489">
    <property type="entry name" value="Putative peroxisomal membrane anchor protein"/>
    <property type="match status" value="1"/>
</dbReference>
<comment type="function">
    <text evidence="10">Component of the PEX13-PEX14 docking complex, a translocon channel that specifically mediates the import of peroxisomal cargo proteins bound to PEX5 receptor. The PEX13-PEX14 docking complex forms a large import pore which can be opened to a diameter of about 9 nm. Mechanistically, PEX5 receptor along with cargo proteins associates with the PEX14 subunit of the PEX13-PEX14 docking complex in the cytosol, leading to the insertion of the receptor into the organelle membrane with the concomitant translocation of the cargo into the peroxisome matrix.</text>
</comment>
<organism evidence="13 14">
    <name type="scientific">Tothia fuscella</name>
    <dbReference type="NCBI Taxonomy" id="1048955"/>
    <lineage>
        <taxon>Eukaryota</taxon>
        <taxon>Fungi</taxon>
        <taxon>Dikarya</taxon>
        <taxon>Ascomycota</taxon>
        <taxon>Pezizomycotina</taxon>
        <taxon>Dothideomycetes</taxon>
        <taxon>Pleosporomycetidae</taxon>
        <taxon>Venturiales</taxon>
        <taxon>Cylindrosympodiaceae</taxon>
        <taxon>Tothia</taxon>
    </lineage>
</organism>
<feature type="compositionally biased region" description="Basic and acidic residues" evidence="11">
    <location>
        <begin position="347"/>
        <end position="359"/>
    </location>
</feature>
<comment type="similarity">
    <text evidence="1 10">Belongs to the peroxin-14 family.</text>
</comment>
<evidence type="ECO:0000256" key="2">
    <source>
        <dbReference type="ARBA" id="ARBA00022448"/>
    </source>
</evidence>
<keyword evidence="4" id="KW-0811">Translocation</keyword>
<keyword evidence="5 10" id="KW-0472">Membrane</keyword>
<feature type="region of interest" description="Disordered" evidence="11">
    <location>
        <begin position="240"/>
        <end position="371"/>
    </location>
</feature>
<evidence type="ECO:0000256" key="6">
    <source>
        <dbReference type="ARBA" id="ARBA00023140"/>
    </source>
</evidence>
<evidence type="ECO:0000256" key="4">
    <source>
        <dbReference type="ARBA" id="ARBA00023010"/>
    </source>
</evidence>
<dbReference type="GO" id="GO:1990429">
    <property type="term" value="C:peroxisomal importomer complex"/>
    <property type="evidence" value="ECO:0007669"/>
    <property type="project" value="TreeGrafter"/>
</dbReference>
<feature type="domain" description="Peroxisome membrane anchor protein Pex14p N-terminal" evidence="12">
    <location>
        <begin position="3"/>
        <end position="47"/>
    </location>
</feature>
<dbReference type="Gene3D" id="1.10.10.10">
    <property type="entry name" value="Winged helix-like DNA-binding domain superfamily/Winged helix DNA-binding domain"/>
    <property type="match status" value="1"/>
</dbReference>
<evidence type="ECO:0000256" key="5">
    <source>
        <dbReference type="ARBA" id="ARBA00023136"/>
    </source>
</evidence>
<dbReference type="InterPro" id="IPR036388">
    <property type="entry name" value="WH-like_DNA-bd_sf"/>
</dbReference>
<dbReference type="GO" id="GO:0005778">
    <property type="term" value="C:peroxisomal membrane"/>
    <property type="evidence" value="ECO:0007669"/>
    <property type="project" value="UniProtKB-SubCell"/>
</dbReference>
<feature type="compositionally biased region" description="Polar residues" evidence="11">
    <location>
        <begin position="301"/>
        <end position="311"/>
    </location>
</feature>
<evidence type="ECO:0000256" key="8">
    <source>
        <dbReference type="ARBA" id="ARBA00029691"/>
    </source>
</evidence>
<comment type="subcellular location">
    <subcellularLocation>
        <location evidence="9 10">Peroxisome membrane</location>
    </subcellularLocation>
</comment>
<dbReference type="EMBL" id="MU007070">
    <property type="protein sequence ID" value="KAF2425301.1"/>
    <property type="molecule type" value="Genomic_DNA"/>
</dbReference>
<dbReference type="PANTHER" id="PTHR23058:SF0">
    <property type="entry name" value="PEROXISOMAL MEMBRANE PROTEIN PEX14"/>
    <property type="match status" value="1"/>
</dbReference>
<dbReference type="OrthoDB" id="5549158at2759"/>
<feature type="compositionally biased region" description="Polar residues" evidence="11">
    <location>
        <begin position="243"/>
        <end position="259"/>
    </location>
</feature>
<evidence type="ECO:0000256" key="10">
    <source>
        <dbReference type="RuleBase" id="RU367032"/>
    </source>
</evidence>
<dbReference type="GO" id="GO:0005102">
    <property type="term" value="F:signaling receptor binding"/>
    <property type="evidence" value="ECO:0007669"/>
    <property type="project" value="TreeGrafter"/>
</dbReference>
<keyword evidence="2 10" id="KW-0813">Transport</keyword>
<evidence type="ECO:0000313" key="13">
    <source>
        <dbReference type="EMBL" id="KAF2425301.1"/>
    </source>
</evidence>
<name>A0A9P4NKQ5_9PEZI</name>
<reference evidence="13" key="1">
    <citation type="journal article" date="2020" name="Stud. Mycol.">
        <title>101 Dothideomycetes genomes: a test case for predicting lifestyles and emergence of pathogens.</title>
        <authorList>
            <person name="Haridas S."/>
            <person name="Albert R."/>
            <person name="Binder M."/>
            <person name="Bloem J."/>
            <person name="Labutti K."/>
            <person name="Salamov A."/>
            <person name="Andreopoulos B."/>
            <person name="Baker S."/>
            <person name="Barry K."/>
            <person name="Bills G."/>
            <person name="Bluhm B."/>
            <person name="Cannon C."/>
            <person name="Castanera R."/>
            <person name="Culley D."/>
            <person name="Daum C."/>
            <person name="Ezra D."/>
            <person name="Gonzalez J."/>
            <person name="Henrissat B."/>
            <person name="Kuo A."/>
            <person name="Liang C."/>
            <person name="Lipzen A."/>
            <person name="Lutzoni F."/>
            <person name="Magnuson J."/>
            <person name="Mondo S."/>
            <person name="Nolan M."/>
            <person name="Ohm R."/>
            <person name="Pangilinan J."/>
            <person name="Park H.-J."/>
            <person name="Ramirez L."/>
            <person name="Alfaro M."/>
            <person name="Sun H."/>
            <person name="Tritt A."/>
            <person name="Yoshinaga Y."/>
            <person name="Zwiers L.-H."/>
            <person name="Turgeon B."/>
            <person name="Goodwin S."/>
            <person name="Spatafora J."/>
            <person name="Crous P."/>
            <person name="Grigoriev I."/>
        </authorList>
    </citation>
    <scope>NUCLEOTIDE SEQUENCE</scope>
    <source>
        <strain evidence="13">CBS 130266</strain>
    </source>
</reference>
<proteinExistence type="inferred from homology"/>
<protein>
    <recommendedName>
        <fullName evidence="7 10">Peroxisomal membrane protein PEX14</fullName>
    </recommendedName>
    <alternativeName>
        <fullName evidence="8 10">Peroxin-14</fullName>
    </alternativeName>
</protein>
<feature type="compositionally biased region" description="Polar residues" evidence="11">
    <location>
        <begin position="360"/>
        <end position="371"/>
    </location>
</feature>
<keyword evidence="3 10" id="KW-0653">Protein transport</keyword>
<evidence type="ECO:0000256" key="1">
    <source>
        <dbReference type="ARBA" id="ARBA00005443"/>
    </source>
</evidence>
<evidence type="ECO:0000256" key="7">
    <source>
        <dbReference type="ARBA" id="ARBA00029502"/>
    </source>
</evidence>
<keyword evidence="14" id="KW-1185">Reference proteome</keyword>
<gene>
    <name evidence="13" type="ORF">EJ08DRAFT_638669</name>
</gene>
<evidence type="ECO:0000259" key="12">
    <source>
        <dbReference type="Pfam" id="PF04695"/>
    </source>
</evidence>
<feature type="region of interest" description="Disordered" evidence="11">
    <location>
        <begin position="51"/>
        <end position="70"/>
    </location>
</feature>
<evidence type="ECO:0000256" key="3">
    <source>
        <dbReference type="ARBA" id="ARBA00022927"/>
    </source>
</evidence>
<feature type="compositionally biased region" description="Low complexity" evidence="11">
    <location>
        <begin position="312"/>
        <end position="333"/>
    </location>
</feature>
<sequence>MIREDLINSAVTFLQDPSVAQAPLDKKIAFLQSKNLTPEEVDVALSRVGDPPASSIAGPPQSYPYRQPAPSQAGYGAYPGAYWPQQPPPELPKRDWRDWFIMATVMGGVGYGIYFTAKRYIVPLIAPPTPPQIIQDKTSIDESFEKAFALLDQLNTDTAALKAAEESRTTRLDTTLGELESVLSSLKDSDRKREEDARRNAEDIRGLRDLIPKALDAQKEVSDSRLKELGTELKSLKTLVGNRMSSSTPAPITQHKTAGSGSGIGYTPSSSAAIQNGASAGSPPPVAQNLDTNGGGPVSGPQASTVESPNTSASSSDHPQSSASSVSGRFGSGKATIPAWQLAAAKKSQETLNGEKRDTSTSGTAVEASTS</sequence>
<comment type="caution">
    <text evidence="13">The sequence shown here is derived from an EMBL/GenBank/DDBJ whole genome shotgun (WGS) entry which is preliminary data.</text>
</comment>
<keyword evidence="6 10" id="KW-0576">Peroxisome</keyword>